<gene>
    <name evidence="7" type="ORF">MNBD_GAMMA01-355</name>
</gene>
<dbReference type="Pfam" id="PF13495">
    <property type="entry name" value="Phage_int_SAM_4"/>
    <property type="match status" value="1"/>
</dbReference>
<sequence>MAKKLLKKMSDKIRFMHYSPKTEDSYISWAKRFILFHNKKHPSEMGKVEIEAFLTFLAVKKKVSPTTQNQAFHAILFLYEKVLNISLKDQNISALRAKQRIRIPVVLTTMEVEIIIENLSGIYLLIVKLMYGCGLRLSEVLNLRVKDLDFGFNRVIIWDSKSLADRSVPIPNKINDELLLQVKLVETTHAIDLKEGFGTVFMPYALSKKYPNAKYETKWQYLFPMANVSKDPKTGVLRRHHVLENTLARNIKKAVTKSNIHKKVTSHTFRHSYATHLLQYGIAKCWHAGRVLYPSRHYRTIS</sequence>
<dbReference type="InterPro" id="IPR010998">
    <property type="entry name" value="Integrase_recombinase_N"/>
</dbReference>
<dbReference type="GO" id="GO:0006310">
    <property type="term" value="P:DNA recombination"/>
    <property type="evidence" value="ECO:0007669"/>
    <property type="project" value="UniProtKB-KW"/>
</dbReference>
<dbReference type="PANTHER" id="PTHR30349">
    <property type="entry name" value="PHAGE INTEGRASE-RELATED"/>
    <property type="match status" value="1"/>
</dbReference>
<evidence type="ECO:0000256" key="1">
    <source>
        <dbReference type="ARBA" id="ARBA00008857"/>
    </source>
</evidence>
<dbReference type="EMBL" id="UOEW01000127">
    <property type="protein sequence ID" value="VAW36045.1"/>
    <property type="molecule type" value="Genomic_DNA"/>
</dbReference>
<dbReference type="InterPro" id="IPR011946">
    <property type="entry name" value="Integrase_integron-type"/>
</dbReference>
<protein>
    <submittedName>
        <fullName evidence="7">Integron integrase IntIPac</fullName>
    </submittedName>
</protein>
<comment type="similarity">
    <text evidence="1">Belongs to the 'phage' integrase family.</text>
</comment>
<dbReference type="PROSITE" id="PS51900">
    <property type="entry name" value="CB"/>
    <property type="match status" value="1"/>
</dbReference>
<keyword evidence="4" id="KW-0233">DNA recombination</keyword>
<organism evidence="7">
    <name type="scientific">hydrothermal vent metagenome</name>
    <dbReference type="NCBI Taxonomy" id="652676"/>
    <lineage>
        <taxon>unclassified sequences</taxon>
        <taxon>metagenomes</taxon>
        <taxon>ecological metagenomes</taxon>
    </lineage>
</organism>
<dbReference type="InterPro" id="IPR011010">
    <property type="entry name" value="DNA_brk_join_enz"/>
</dbReference>
<dbReference type="PANTHER" id="PTHR30349:SF64">
    <property type="entry name" value="PROPHAGE INTEGRASE INTD-RELATED"/>
    <property type="match status" value="1"/>
</dbReference>
<dbReference type="GO" id="GO:0015074">
    <property type="term" value="P:DNA integration"/>
    <property type="evidence" value="ECO:0007669"/>
    <property type="project" value="UniProtKB-KW"/>
</dbReference>
<dbReference type="GO" id="GO:0003677">
    <property type="term" value="F:DNA binding"/>
    <property type="evidence" value="ECO:0007669"/>
    <property type="project" value="UniProtKB-KW"/>
</dbReference>
<evidence type="ECO:0000256" key="2">
    <source>
        <dbReference type="ARBA" id="ARBA00022908"/>
    </source>
</evidence>
<dbReference type="NCBIfam" id="TIGR02249">
    <property type="entry name" value="integrase_gron"/>
    <property type="match status" value="1"/>
</dbReference>
<dbReference type="InterPro" id="IPR050090">
    <property type="entry name" value="Tyrosine_recombinase_XerCD"/>
</dbReference>
<evidence type="ECO:0000259" key="5">
    <source>
        <dbReference type="PROSITE" id="PS51898"/>
    </source>
</evidence>
<keyword evidence="3" id="KW-0238">DNA-binding</keyword>
<feature type="domain" description="Tyr recombinase" evidence="5">
    <location>
        <begin position="102"/>
        <end position="302"/>
    </location>
</feature>
<feature type="domain" description="Core-binding (CB)" evidence="6">
    <location>
        <begin position="1"/>
        <end position="83"/>
    </location>
</feature>
<evidence type="ECO:0000256" key="4">
    <source>
        <dbReference type="ARBA" id="ARBA00023172"/>
    </source>
</evidence>
<dbReference type="Gene3D" id="1.10.443.10">
    <property type="entry name" value="Intergrase catalytic core"/>
    <property type="match status" value="1"/>
</dbReference>
<dbReference type="InterPro" id="IPR002104">
    <property type="entry name" value="Integrase_catalytic"/>
</dbReference>
<proteinExistence type="inferred from homology"/>
<accession>A0A3B0UXS2</accession>
<dbReference type="InterPro" id="IPR044068">
    <property type="entry name" value="CB"/>
</dbReference>
<evidence type="ECO:0000313" key="7">
    <source>
        <dbReference type="EMBL" id="VAW36045.1"/>
    </source>
</evidence>
<dbReference type="PROSITE" id="PS51898">
    <property type="entry name" value="TYR_RECOMBINASE"/>
    <property type="match status" value="1"/>
</dbReference>
<dbReference type="Gene3D" id="1.10.150.130">
    <property type="match status" value="1"/>
</dbReference>
<dbReference type="SUPFAM" id="SSF56349">
    <property type="entry name" value="DNA breaking-rejoining enzymes"/>
    <property type="match status" value="1"/>
</dbReference>
<dbReference type="AlphaFoldDB" id="A0A3B0UXS2"/>
<evidence type="ECO:0000259" key="6">
    <source>
        <dbReference type="PROSITE" id="PS51900"/>
    </source>
</evidence>
<keyword evidence="2" id="KW-0229">DNA integration</keyword>
<evidence type="ECO:0000256" key="3">
    <source>
        <dbReference type="ARBA" id="ARBA00023125"/>
    </source>
</evidence>
<name>A0A3B0UXS2_9ZZZZ</name>
<dbReference type="InterPro" id="IPR004107">
    <property type="entry name" value="Integrase_SAM-like_N"/>
</dbReference>
<dbReference type="InterPro" id="IPR013762">
    <property type="entry name" value="Integrase-like_cat_sf"/>
</dbReference>
<dbReference type="Pfam" id="PF00589">
    <property type="entry name" value="Phage_integrase"/>
    <property type="match status" value="1"/>
</dbReference>
<reference evidence="7" key="1">
    <citation type="submission" date="2018-06" db="EMBL/GenBank/DDBJ databases">
        <authorList>
            <person name="Zhirakovskaya E."/>
        </authorList>
    </citation>
    <scope>NUCLEOTIDE SEQUENCE</scope>
</reference>